<evidence type="ECO:0000256" key="6">
    <source>
        <dbReference type="SAM" id="MobiDB-lite"/>
    </source>
</evidence>
<dbReference type="RefSeq" id="XP_016638667.1">
    <property type="nucleotide sequence ID" value="XM_016783815.1"/>
</dbReference>
<feature type="transmembrane region" description="Helical" evidence="7">
    <location>
        <begin position="422"/>
        <end position="449"/>
    </location>
</feature>
<feature type="transmembrane region" description="Helical" evidence="7">
    <location>
        <begin position="334"/>
        <end position="351"/>
    </location>
</feature>
<dbReference type="PANTHER" id="PTHR43791:SF54">
    <property type="entry name" value="MAJOR FACILITATOR SUPERFAMILY (MFS) PROFILE DOMAIN-CONTAINING PROTEIN-RELATED"/>
    <property type="match status" value="1"/>
</dbReference>
<dbReference type="Gene3D" id="1.20.1250.20">
    <property type="entry name" value="MFS general substrate transporter like domains"/>
    <property type="match status" value="1"/>
</dbReference>
<dbReference type="EMBL" id="JOWA01000165">
    <property type="protein sequence ID" value="KEZ38868.1"/>
    <property type="molecule type" value="Genomic_DNA"/>
</dbReference>
<keyword evidence="10" id="KW-1185">Reference proteome</keyword>
<dbReference type="VEuPathDB" id="FungiDB:SAPIO_CDS10176"/>
<evidence type="ECO:0000256" key="1">
    <source>
        <dbReference type="ARBA" id="ARBA00004141"/>
    </source>
</evidence>
<dbReference type="FunFam" id="1.20.1250.20:FF:000034">
    <property type="entry name" value="MFS general substrate transporter"/>
    <property type="match status" value="1"/>
</dbReference>
<dbReference type="GeneID" id="27719346"/>
<reference evidence="9 10" key="1">
    <citation type="journal article" date="2014" name="Genome Announc.">
        <title>Draft genome sequence of the pathogenic fungus Scedosporium apiospermum.</title>
        <authorList>
            <person name="Vandeputte P."/>
            <person name="Ghamrawi S."/>
            <person name="Rechenmann M."/>
            <person name="Iltis A."/>
            <person name="Giraud S."/>
            <person name="Fleury M."/>
            <person name="Thornton C."/>
            <person name="Delhaes L."/>
            <person name="Meyer W."/>
            <person name="Papon N."/>
            <person name="Bouchara J.P."/>
        </authorList>
    </citation>
    <scope>NUCLEOTIDE SEQUENCE [LARGE SCALE GENOMIC DNA]</scope>
    <source>
        <strain evidence="9 10">IHEM 14462</strain>
    </source>
</reference>
<evidence type="ECO:0000313" key="10">
    <source>
        <dbReference type="Proteomes" id="UP000028545"/>
    </source>
</evidence>
<evidence type="ECO:0000256" key="7">
    <source>
        <dbReference type="SAM" id="Phobius"/>
    </source>
</evidence>
<feature type="compositionally biased region" description="Basic and acidic residues" evidence="6">
    <location>
        <begin position="15"/>
        <end position="27"/>
    </location>
</feature>
<dbReference type="InterPro" id="IPR020846">
    <property type="entry name" value="MFS_dom"/>
</dbReference>
<keyword evidence="4 7" id="KW-1133">Transmembrane helix</keyword>
<feature type="transmembrane region" description="Helical" evidence="7">
    <location>
        <begin position="57"/>
        <end position="74"/>
    </location>
</feature>
<gene>
    <name evidence="9" type="ORF">SAPIO_CDS10176</name>
</gene>
<dbReference type="KEGG" id="sapo:SAPIO_CDS10176"/>
<dbReference type="PANTHER" id="PTHR43791">
    <property type="entry name" value="PERMEASE-RELATED"/>
    <property type="match status" value="1"/>
</dbReference>
<comment type="subcellular location">
    <subcellularLocation>
        <location evidence="1">Membrane</location>
        <topology evidence="1">Multi-pass membrane protein</topology>
    </subcellularLocation>
</comment>
<dbReference type="HOGENOM" id="CLU_001265_0_1_1"/>
<feature type="compositionally biased region" description="Polar residues" evidence="6">
    <location>
        <begin position="1"/>
        <end position="13"/>
    </location>
</feature>
<organism evidence="9 10">
    <name type="scientific">Pseudallescheria apiosperma</name>
    <name type="common">Scedosporium apiospermum</name>
    <dbReference type="NCBI Taxonomy" id="563466"/>
    <lineage>
        <taxon>Eukaryota</taxon>
        <taxon>Fungi</taxon>
        <taxon>Dikarya</taxon>
        <taxon>Ascomycota</taxon>
        <taxon>Pezizomycotina</taxon>
        <taxon>Sordariomycetes</taxon>
        <taxon>Hypocreomycetidae</taxon>
        <taxon>Microascales</taxon>
        <taxon>Microascaceae</taxon>
        <taxon>Scedosporium</taxon>
    </lineage>
</organism>
<feature type="transmembrane region" description="Helical" evidence="7">
    <location>
        <begin position="98"/>
        <end position="118"/>
    </location>
</feature>
<keyword evidence="5 7" id="KW-0472">Membrane</keyword>
<name>A0A084FUV6_PSEDA</name>
<evidence type="ECO:0000256" key="5">
    <source>
        <dbReference type="ARBA" id="ARBA00023136"/>
    </source>
</evidence>
<dbReference type="OMA" id="WRINKAR"/>
<dbReference type="InterPro" id="IPR036259">
    <property type="entry name" value="MFS_trans_sf"/>
</dbReference>
<feature type="transmembrane region" description="Helical" evidence="7">
    <location>
        <begin position="155"/>
        <end position="178"/>
    </location>
</feature>
<evidence type="ECO:0000256" key="4">
    <source>
        <dbReference type="ARBA" id="ARBA00022989"/>
    </source>
</evidence>
<protein>
    <recommendedName>
        <fullName evidence="8">Major facilitator superfamily (MFS) profile domain-containing protein</fullName>
    </recommendedName>
</protein>
<dbReference type="Proteomes" id="UP000028545">
    <property type="component" value="Unassembled WGS sequence"/>
</dbReference>
<sequence>MENRVPDNSTAQSFDDDKRAPAIHAEHDAEDANSTTAEERFVDSFPAEKRKKLLRKLDLHIVPCLIALYLMSYIDRANIGNAKIEGMNEDLGLTGHQYNVTLSIFFVTYILFEMPSNFILEHYFHDRPSWWIGIITIVWGVLMTLHGIVQNFGGIITVRLLMGVFEAGLFPGAILFMNKWYTKYELATRFSLFYVGSALSGAFSGLLAYAFARMDGISGVAGWRWIFLMEGIITVLLGVITPLVLADTPENGSRWLSEEEQRYLTVRMTLQDGGAKVQKAGSHFNWSLLWDIVSDWQFYLMVFNYWSNTVPTYGLKFTMPQIMKNMGFNYQQRCPAYSMLIIAYSILTPLAPKIKDNIGACYFAIVLASVGLYPINPGSSSWISNNLAGPAKRALGIAYMTSLTNLGGIGASYIFIDSEAPAYPTGFCTSLAFAGLGITASILLDVIYIRINKKRSQVSEAEVRDKYSDEDLAALGDKSPLFRYTL</sequence>
<feature type="transmembrane region" description="Helical" evidence="7">
    <location>
        <begin position="223"/>
        <end position="246"/>
    </location>
</feature>
<dbReference type="SUPFAM" id="SSF103473">
    <property type="entry name" value="MFS general substrate transporter"/>
    <property type="match status" value="1"/>
</dbReference>
<feature type="domain" description="Major facilitator superfamily (MFS) profile" evidence="8">
    <location>
        <begin position="61"/>
        <end position="486"/>
    </location>
</feature>
<dbReference type="PROSITE" id="PS50850">
    <property type="entry name" value="MFS"/>
    <property type="match status" value="1"/>
</dbReference>
<dbReference type="GO" id="GO:0022857">
    <property type="term" value="F:transmembrane transporter activity"/>
    <property type="evidence" value="ECO:0007669"/>
    <property type="project" value="InterPro"/>
</dbReference>
<evidence type="ECO:0000259" key="8">
    <source>
        <dbReference type="PROSITE" id="PS50850"/>
    </source>
</evidence>
<feature type="region of interest" description="Disordered" evidence="6">
    <location>
        <begin position="1"/>
        <end position="35"/>
    </location>
</feature>
<evidence type="ECO:0000256" key="3">
    <source>
        <dbReference type="ARBA" id="ARBA00022692"/>
    </source>
</evidence>
<dbReference type="Pfam" id="PF07690">
    <property type="entry name" value="MFS_1"/>
    <property type="match status" value="1"/>
</dbReference>
<evidence type="ECO:0000313" key="9">
    <source>
        <dbReference type="EMBL" id="KEZ38868.1"/>
    </source>
</evidence>
<keyword evidence="3 7" id="KW-0812">Transmembrane</keyword>
<dbReference type="OrthoDB" id="2962993at2759"/>
<dbReference type="InterPro" id="IPR011701">
    <property type="entry name" value="MFS"/>
</dbReference>
<feature type="transmembrane region" description="Helical" evidence="7">
    <location>
        <begin position="190"/>
        <end position="211"/>
    </location>
</feature>
<accession>A0A084FUV6</accession>
<dbReference type="AlphaFoldDB" id="A0A084FUV6"/>
<feature type="transmembrane region" description="Helical" evidence="7">
    <location>
        <begin position="357"/>
        <end position="375"/>
    </location>
</feature>
<feature type="transmembrane region" description="Helical" evidence="7">
    <location>
        <begin position="396"/>
        <end position="416"/>
    </location>
</feature>
<evidence type="ECO:0000256" key="2">
    <source>
        <dbReference type="ARBA" id="ARBA00022448"/>
    </source>
</evidence>
<feature type="transmembrane region" description="Helical" evidence="7">
    <location>
        <begin position="130"/>
        <end position="149"/>
    </location>
</feature>
<proteinExistence type="predicted"/>
<dbReference type="GO" id="GO:0016020">
    <property type="term" value="C:membrane"/>
    <property type="evidence" value="ECO:0007669"/>
    <property type="project" value="UniProtKB-SubCell"/>
</dbReference>
<comment type="caution">
    <text evidence="9">The sequence shown here is derived from an EMBL/GenBank/DDBJ whole genome shotgun (WGS) entry which is preliminary data.</text>
</comment>
<keyword evidence="2" id="KW-0813">Transport</keyword>